<dbReference type="SUPFAM" id="SSF55166">
    <property type="entry name" value="Hedgehog/DD-peptidase"/>
    <property type="match status" value="1"/>
</dbReference>
<feature type="compositionally biased region" description="Low complexity" evidence="1">
    <location>
        <begin position="307"/>
        <end position="328"/>
    </location>
</feature>
<dbReference type="Gene3D" id="3.30.1380.10">
    <property type="match status" value="1"/>
</dbReference>
<name>A0ABP7RHM5_9SPHN</name>
<dbReference type="EMBL" id="BAAAZD010000001">
    <property type="protein sequence ID" value="GAA3997596.1"/>
    <property type="molecule type" value="Genomic_DNA"/>
</dbReference>
<evidence type="ECO:0000256" key="1">
    <source>
        <dbReference type="SAM" id="MobiDB-lite"/>
    </source>
</evidence>
<evidence type="ECO:0000313" key="3">
    <source>
        <dbReference type="Proteomes" id="UP001501310"/>
    </source>
</evidence>
<comment type="caution">
    <text evidence="2">The sequence shown here is derived from an EMBL/GenBank/DDBJ whole genome shotgun (WGS) entry which is preliminary data.</text>
</comment>
<dbReference type="Proteomes" id="UP001501310">
    <property type="component" value="Unassembled WGS sequence"/>
</dbReference>
<evidence type="ECO:0000313" key="2">
    <source>
        <dbReference type="EMBL" id="GAA3997596.1"/>
    </source>
</evidence>
<proteinExistence type="predicted"/>
<sequence>MDIVFDPPPRFGPAELVGEVDVDRLSAHVGEVSGVQCLFKLGWFILSAMRRLLTLMFAFLLAAPIGAQPVATTSAQTGPPMLMPAPWSPISDYVEAGQDEPGYRQWIVSQPWRSAQVRQFHDYLTASGVSYIAPTWQLLRTASDWRKCGAEPFEIPPQEEWANIVNTLRYVRDYVVPAVGPVEPVSVFRNAALNRCAGGAPESVHRSMSAIDFVPLSSIDRDTMIHRLCARHQIEGPRFNAGLGFYARMRFHVDSWKYRTWGVDDSGHLACPKVLPIGGVPVLAKAPDTGSPGAGALRGTATAAIPPSAAIRTAGPPAPGADPLAPLPTSGDVR</sequence>
<protein>
    <recommendedName>
        <fullName evidence="4">Peptidase M15A C-terminal domain-containing protein</fullName>
    </recommendedName>
</protein>
<dbReference type="InterPro" id="IPR009045">
    <property type="entry name" value="Zn_M74/Hedgehog-like"/>
</dbReference>
<accession>A0ABP7RHM5</accession>
<feature type="region of interest" description="Disordered" evidence="1">
    <location>
        <begin position="307"/>
        <end position="334"/>
    </location>
</feature>
<reference evidence="3" key="1">
    <citation type="journal article" date="2019" name="Int. J. Syst. Evol. Microbiol.">
        <title>The Global Catalogue of Microorganisms (GCM) 10K type strain sequencing project: providing services to taxonomists for standard genome sequencing and annotation.</title>
        <authorList>
            <consortium name="The Broad Institute Genomics Platform"/>
            <consortium name="The Broad Institute Genome Sequencing Center for Infectious Disease"/>
            <person name="Wu L."/>
            <person name="Ma J."/>
        </authorList>
    </citation>
    <scope>NUCLEOTIDE SEQUENCE [LARGE SCALE GENOMIC DNA]</scope>
    <source>
        <strain evidence="3">JCM 16603</strain>
    </source>
</reference>
<keyword evidence="3" id="KW-1185">Reference proteome</keyword>
<evidence type="ECO:0008006" key="4">
    <source>
        <dbReference type="Google" id="ProtNLM"/>
    </source>
</evidence>
<organism evidence="2 3">
    <name type="scientific">Sphingomonas humi</name>
    <dbReference type="NCBI Taxonomy" id="335630"/>
    <lineage>
        <taxon>Bacteria</taxon>
        <taxon>Pseudomonadati</taxon>
        <taxon>Pseudomonadota</taxon>
        <taxon>Alphaproteobacteria</taxon>
        <taxon>Sphingomonadales</taxon>
        <taxon>Sphingomonadaceae</taxon>
        <taxon>Sphingomonas</taxon>
    </lineage>
</organism>
<gene>
    <name evidence="2" type="ORF">GCM10022211_03800</name>
</gene>